<gene>
    <name evidence="2" type="ORF">POSPLADRAFT_1041868</name>
</gene>
<proteinExistence type="predicted"/>
<name>A0A1X6MKC4_9APHY</name>
<reference evidence="2 3" key="1">
    <citation type="submission" date="2017-04" db="EMBL/GenBank/DDBJ databases">
        <title>Genome Sequence of the Model Brown-Rot Fungus Postia placenta SB12.</title>
        <authorList>
            <consortium name="DOE Joint Genome Institute"/>
            <person name="Gaskell J."/>
            <person name="Kersten P."/>
            <person name="Larrondo L.F."/>
            <person name="Canessa P."/>
            <person name="Martinez D."/>
            <person name="Hibbett D."/>
            <person name="Schmoll M."/>
            <person name="Kubicek C.P."/>
            <person name="Martinez A.T."/>
            <person name="Yadav J."/>
            <person name="Master E."/>
            <person name="Magnuson J.K."/>
            <person name="James T."/>
            <person name="Yaver D."/>
            <person name="Berka R."/>
            <person name="Labutti K."/>
            <person name="Lipzen A."/>
            <person name="Aerts A."/>
            <person name="Barry K."/>
            <person name="Henrissat B."/>
            <person name="Blanchette R."/>
            <person name="Grigoriev I."/>
            <person name="Cullen D."/>
        </authorList>
    </citation>
    <scope>NUCLEOTIDE SEQUENCE [LARGE SCALE GENOMIC DNA]</scope>
    <source>
        <strain evidence="2 3">MAD-698-R-SB12</strain>
    </source>
</reference>
<dbReference type="RefSeq" id="XP_024333614.1">
    <property type="nucleotide sequence ID" value="XM_024477992.1"/>
</dbReference>
<dbReference type="Proteomes" id="UP000194127">
    <property type="component" value="Unassembled WGS sequence"/>
</dbReference>
<organism evidence="2 3">
    <name type="scientific">Postia placenta MAD-698-R-SB12</name>
    <dbReference type="NCBI Taxonomy" id="670580"/>
    <lineage>
        <taxon>Eukaryota</taxon>
        <taxon>Fungi</taxon>
        <taxon>Dikarya</taxon>
        <taxon>Basidiomycota</taxon>
        <taxon>Agaricomycotina</taxon>
        <taxon>Agaricomycetes</taxon>
        <taxon>Polyporales</taxon>
        <taxon>Adustoporiaceae</taxon>
        <taxon>Rhodonia</taxon>
    </lineage>
</organism>
<evidence type="ECO:0000313" key="3">
    <source>
        <dbReference type="Proteomes" id="UP000194127"/>
    </source>
</evidence>
<accession>A0A1X6MKC4</accession>
<dbReference type="AlphaFoldDB" id="A0A1X6MKC4"/>
<protein>
    <submittedName>
        <fullName evidence="2">Uncharacterized protein</fullName>
    </submittedName>
</protein>
<feature type="region of interest" description="Disordered" evidence="1">
    <location>
        <begin position="31"/>
        <end position="51"/>
    </location>
</feature>
<sequence>MSISRGVPGKNNTVAQLHAIAATGGGMITRSTLRPACNPRRSGCPGRRLQE</sequence>
<dbReference type="GeneID" id="36322942"/>
<evidence type="ECO:0000313" key="2">
    <source>
        <dbReference type="EMBL" id="OSX56820.1"/>
    </source>
</evidence>
<keyword evidence="3" id="KW-1185">Reference proteome</keyword>
<evidence type="ECO:0000256" key="1">
    <source>
        <dbReference type="SAM" id="MobiDB-lite"/>
    </source>
</evidence>
<dbReference type="EMBL" id="KZ110611">
    <property type="protein sequence ID" value="OSX56820.1"/>
    <property type="molecule type" value="Genomic_DNA"/>
</dbReference>